<evidence type="ECO:0000313" key="1">
    <source>
        <dbReference type="EMBL" id="KAF1969853.1"/>
    </source>
</evidence>
<dbReference type="OrthoDB" id="3749299at2759"/>
<accession>A0A6A5UXH6</accession>
<gene>
    <name evidence="1" type="ORF">BU23DRAFT_557272</name>
</gene>
<sequence length="344" mass="38399">MADSNPAISLYLDGELSFQLHRKGFAGTTPNLMIQMHDTSNAITLVIPGYQMSTKSFNLPLALQGGLLALFDAESNTRIAVPPSSSQPGKLLVKSGAPNQWFDLKLDPRDDFWSHLLTPGHKYEIRWANVPQAYRSDPHQQSSDSVPIRLLPRPIKLAIFSPATAPPHFSLTLTPTANICHLTGSPPFGFKLSVTSQETYPITICLHKTPLKELHGLEEIAKVVDEEGEEVEWPWGIGCWEGPESFPSDDAFEEFTPGRVYERMFWLERVNRETANGGELEEMQTGRRYRVEVGKGLLGAFGQWRKGGKAELLQGSEKEKKERWSGSSGQAILEVSEPFYFETV</sequence>
<organism evidence="1 2">
    <name type="scientific">Bimuria novae-zelandiae CBS 107.79</name>
    <dbReference type="NCBI Taxonomy" id="1447943"/>
    <lineage>
        <taxon>Eukaryota</taxon>
        <taxon>Fungi</taxon>
        <taxon>Dikarya</taxon>
        <taxon>Ascomycota</taxon>
        <taxon>Pezizomycotina</taxon>
        <taxon>Dothideomycetes</taxon>
        <taxon>Pleosporomycetidae</taxon>
        <taxon>Pleosporales</taxon>
        <taxon>Massarineae</taxon>
        <taxon>Didymosphaeriaceae</taxon>
        <taxon>Bimuria</taxon>
    </lineage>
</organism>
<dbReference type="AlphaFoldDB" id="A0A6A5UXH6"/>
<protein>
    <submittedName>
        <fullName evidence="1">Uncharacterized protein</fullName>
    </submittedName>
</protein>
<dbReference type="EMBL" id="ML976705">
    <property type="protein sequence ID" value="KAF1969853.1"/>
    <property type="molecule type" value="Genomic_DNA"/>
</dbReference>
<evidence type="ECO:0000313" key="2">
    <source>
        <dbReference type="Proteomes" id="UP000800036"/>
    </source>
</evidence>
<reference evidence="1" key="1">
    <citation type="journal article" date="2020" name="Stud. Mycol.">
        <title>101 Dothideomycetes genomes: a test case for predicting lifestyles and emergence of pathogens.</title>
        <authorList>
            <person name="Haridas S."/>
            <person name="Albert R."/>
            <person name="Binder M."/>
            <person name="Bloem J."/>
            <person name="Labutti K."/>
            <person name="Salamov A."/>
            <person name="Andreopoulos B."/>
            <person name="Baker S."/>
            <person name="Barry K."/>
            <person name="Bills G."/>
            <person name="Bluhm B."/>
            <person name="Cannon C."/>
            <person name="Castanera R."/>
            <person name="Culley D."/>
            <person name="Daum C."/>
            <person name="Ezra D."/>
            <person name="Gonzalez J."/>
            <person name="Henrissat B."/>
            <person name="Kuo A."/>
            <person name="Liang C."/>
            <person name="Lipzen A."/>
            <person name="Lutzoni F."/>
            <person name="Magnuson J."/>
            <person name="Mondo S."/>
            <person name="Nolan M."/>
            <person name="Ohm R."/>
            <person name="Pangilinan J."/>
            <person name="Park H.-J."/>
            <person name="Ramirez L."/>
            <person name="Alfaro M."/>
            <person name="Sun H."/>
            <person name="Tritt A."/>
            <person name="Yoshinaga Y."/>
            <person name="Zwiers L.-H."/>
            <person name="Turgeon B."/>
            <person name="Goodwin S."/>
            <person name="Spatafora J."/>
            <person name="Crous P."/>
            <person name="Grigoriev I."/>
        </authorList>
    </citation>
    <scope>NUCLEOTIDE SEQUENCE</scope>
    <source>
        <strain evidence="1">CBS 107.79</strain>
    </source>
</reference>
<name>A0A6A5UXH6_9PLEO</name>
<proteinExistence type="predicted"/>
<keyword evidence="2" id="KW-1185">Reference proteome</keyword>
<dbReference type="Proteomes" id="UP000800036">
    <property type="component" value="Unassembled WGS sequence"/>
</dbReference>